<feature type="transmembrane region" description="Helical" evidence="1">
    <location>
        <begin position="33"/>
        <end position="51"/>
    </location>
</feature>
<feature type="transmembrane region" description="Helical" evidence="1">
    <location>
        <begin position="127"/>
        <end position="146"/>
    </location>
</feature>
<reference evidence="2 3" key="1">
    <citation type="submission" date="2019-11" db="EMBL/GenBank/DDBJ databases">
        <title>Divergent Streptococcus suis from cattle.</title>
        <authorList>
            <person name="Williamson C."/>
        </authorList>
    </citation>
    <scope>NUCLEOTIDE SEQUENCE [LARGE SCALE GENOMIC DNA]</scope>
    <source>
        <strain evidence="2 3">10-36905</strain>
    </source>
</reference>
<dbReference type="AlphaFoldDB" id="A0A6L8MW44"/>
<feature type="transmembrane region" description="Helical" evidence="1">
    <location>
        <begin position="57"/>
        <end position="78"/>
    </location>
</feature>
<keyword evidence="1" id="KW-0812">Transmembrane</keyword>
<accession>A0A6L8MW44</accession>
<evidence type="ECO:0000256" key="1">
    <source>
        <dbReference type="SAM" id="Phobius"/>
    </source>
</evidence>
<dbReference type="EMBL" id="WNXH01000004">
    <property type="protein sequence ID" value="MYN69375.1"/>
    <property type="molecule type" value="Genomic_DNA"/>
</dbReference>
<evidence type="ECO:0000313" key="2">
    <source>
        <dbReference type="EMBL" id="MYN69375.1"/>
    </source>
</evidence>
<feature type="transmembrane region" description="Helical" evidence="1">
    <location>
        <begin position="99"/>
        <end position="121"/>
    </location>
</feature>
<sequence length="170" mass="19830">MKKEINNKKEKKTPEFLKQEAKRKSHLFNRYMLFRYSLSVFFFANLYWLIVQIFQPSFYLLIPILLLISIILATAEQFKLYSSTVLVLKKTELALKLQAIINATVILLVLLNQTSILFPTFTNHTAAKALVIGLQVLGLSLVSLNLRRAEQVKHNVDKHYLRFQTIEKYL</sequence>
<gene>
    <name evidence="2" type="ORF">GLP18_03850</name>
</gene>
<evidence type="ECO:0008006" key="4">
    <source>
        <dbReference type="Google" id="ProtNLM"/>
    </source>
</evidence>
<proteinExistence type="predicted"/>
<evidence type="ECO:0000313" key="3">
    <source>
        <dbReference type="Proteomes" id="UP000483765"/>
    </source>
</evidence>
<organism evidence="2 3">
    <name type="scientific">Streptococcus suis</name>
    <dbReference type="NCBI Taxonomy" id="1307"/>
    <lineage>
        <taxon>Bacteria</taxon>
        <taxon>Bacillati</taxon>
        <taxon>Bacillota</taxon>
        <taxon>Bacilli</taxon>
        <taxon>Lactobacillales</taxon>
        <taxon>Streptococcaceae</taxon>
        <taxon>Streptococcus</taxon>
    </lineage>
</organism>
<dbReference type="Proteomes" id="UP000483765">
    <property type="component" value="Unassembled WGS sequence"/>
</dbReference>
<keyword evidence="1" id="KW-1133">Transmembrane helix</keyword>
<keyword evidence="1" id="KW-0472">Membrane</keyword>
<name>A0A6L8MW44_STRSU</name>
<dbReference type="RefSeq" id="WP_024396597.1">
    <property type="nucleotide sequence ID" value="NZ_WNXH01000004.1"/>
</dbReference>
<protein>
    <recommendedName>
        <fullName evidence="4">PTS transporter</fullName>
    </recommendedName>
</protein>
<comment type="caution">
    <text evidence="2">The sequence shown here is derived from an EMBL/GenBank/DDBJ whole genome shotgun (WGS) entry which is preliminary data.</text>
</comment>